<dbReference type="GO" id="GO:0000272">
    <property type="term" value="P:polysaccharide catabolic process"/>
    <property type="evidence" value="ECO:0007669"/>
    <property type="project" value="UniProtKB-KW"/>
</dbReference>
<reference evidence="6 7" key="1">
    <citation type="submission" date="2020-03" db="EMBL/GenBank/DDBJ databases">
        <title>Draft genome of Streptomyces sp. ventii, isolated from the Axial Seamount in the Pacific Ocean, and resequencing of the two type strains Streptomyces lonarensis strain NCL 716 and Streptomyces bohaiensis strain 11A07.</title>
        <authorList>
            <person name="Loughran R.M."/>
            <person name="Pfannmuller K.M."/>
            <person name="Wasson B.J."/>
            <person name="Deadmond M.C."/>
            <person name="Paddock B.E."/>
            <person name="Koyack M.J."/>
            <person name="Gallegos D.A."/>
            <person name="Mitchell E.A."/>
            <person name="Ushijima B."/>
            <person name="Saw J.H."/>
            <person name="Mcphail K.L."/>
            <person name="Videau P."/>
        </authorList>
    </citation>
    <scope>NUCLEOTIDE SEQUENCE [LARGE SCALE GENOMIC DNA]</scope>
    <source>
        <strain evidence="6 7">NCL716</strain>
    </source>
</reference>
<dbReference type="InterPro" id="IPR012334">
    <property type="entry name" value="Pectin_lyas_fold"/>
</dbReference>
<comment type="subcellular location">
    <subcellularLocation>
        <location evidence="2">Secreted</location>
    </subcellularLocation>
</comment>
<evidence type="ECO:0000256" key="4">
    <source>
        <dbReference type="SAM" id="SignalP"/>
    </source>
</evidence>
<dbReference type="GO" id="GO:0005576">
    <property type="term" value="C:extracellular region"/>
    <property type="evidence" value="ECO:0007669"/>
    <property type="project" value="UniProtKB-SubCell"/>
</dbReference>
<dbReference type="InterPro" id="IPR045032">
    <property type="entry name" value="PEL"/>
</dbReference>
<protein>
    <submittedName>
        <fullName evidence="6">Pectate lyase</fullName>
    </submittedName>
</protein>
<feature type="signal peptide" evidence="4">
    <location>
        <begin position="1"/>
        <end position="26"/>
    </location>
</feature>
<dbReference type="SUPFAM" id="SSF51126">
    <property type="entry name" value="Pectin lyase-like"/>
    <property type="match status" value="1"/>
</dbReference>
<feature type="chain" id="PRO_5039322453" evidence="4">
    <location>
        <begin position="27"/>
        <end position="451"/>
    </location>
</feature>
<gene>
    <name evidence="6" type="ORF">HCN56_19185</name>
</gene>
<dbReference type="SMART" id="SM00656">
    <property type="entry name" value="Amb_all"/>
    <property type="match status" value="1"/>
</dbReference>
<dbReference type="InterPro" id="IPR002022">
    <property type="entry name" value="Pec_lyase"/>
</dbReference>
<dbReference type="RefSeq" id="WP_167972841.1">
    <property type="nucleotide sequence ID" value="NZ_BHZG01000337.1"/>
</dbReference>
<dbReference type="AlphaFoldDB" id="A0A7X6I0G8"/>
<keyword evidence="1 2" id="KW-0456">Lyase</keyword>
<proteinExistence type="inferred from homology"/>
<dbReference type="Pfam" id="PF00544">
    <property type="entry name" value="Pectate_lyase_4"/>
    <property type="match status" value="1"/>
</dbReference>
<dbReference type="Proteomes" id="UP000578686">
    <property type="component" value="Unassembled WGS sequence"/>
</dbReference>
<feature type="compositionally biased region" description="Low complexity" evidence="3">
    <location>
        <begin position="31"/>
        <end position="43"/>
    </location>
</feature>
<keyword evidence="2" id="KW-0624">Polysaccharide degradation</keyword>
<feature type="region of interest" description="Disordered" evidence="3">
    <location>
        <begin position="31"/>
        <end position="77"/>
    </location>
</feature>
<dbReference type="EMBL" id="JAAVJD010000181">
    <property type="protein sequence ID" value="NJQ07646.1"/>
    <property type="molecule type" value="Genomic_DNA"/>
</dbReference>
<dbReference type="Gene3D" id="2.160.20.10">
    <property type="entry name" value="Single-stranded right-handed beta-helix, Pectin lyase-like"/>
    <property type="match status" value="1"/>
</dbReference>
<evidence type="ECO:0000259" key="5">
    <source>
        <dbReference type="SMART" id="SM00656"/>
    </source>
</evidence>
<keyword evidence="2" id="KW-0119">Carbohydrate metabolism</keyword>
<dbReference type="InterPro" id="IPR011050">
    <property type="entry name" value="Pectin_lyase_fold/virulence"/>
</dbReference>
<keyword evidence="4" id="KW-0732">Signal</keyword>
<dbReference type="InterPro" id="IPR006311">
    <property type="entry name" value="TAT_signal"/>
</dbReference>
<feature type="domain" description="Pectate lyase" evidence="5">
    <location>
        <begin position="136"/>
        <end position="374"/>
    </location>
</feature>
<evidence type="ECO:0000313" key="7">
    <source>
        <dbReference type="Proteomes" id="UP000578686"/>
    </source>
</evidence>
<dbReference type="PROSITE" id="PS51318">
    <property type="entry name" value="TAT"/>
    <property type="match status" value="1"/>
</dbReference>
<dbReference type="GO" id="GO:0030570">
    <property type="term" value="F:pectate lyase activity"/>
    <property type="evidence" value="ECO:0007669"/>
    <property type="project" value="InterPro"/>
</dbReference>
<name>A0A7X6I0G8_9ACTN</name>
<dbReference type="PANTHER" id="PTHR31683:SF18">
    <property type="entry name" value="PECTATE LYASE 21-RELATED"/>
    <property type="match status" value="1"/>
</dbReference>
<dbReference type="PANTHER" id="PTHR31683">
    <property type="entry name" value="PECTATE LYASE 18-RELATED"/>
    <property type="match status" value="1"/>
</dbReference>
<comment type="caution">
    <text evidence="6">The sequence shown here is derived from an EMBL/GenBank/DDBJ whole genome shotgun (WGS) entry which is preliminary data.</text>
</comment>
<comment type="similarity">
    <text evidence="2">Belongs to the polysaccharide lyase 1 family.</text>
</comment>
<keyword evidence="7" id="KW-1185">Reference proteome</keyword>
<organism evidence="6 7">
    <name type="scientific">Streptomyces lonarensis</name>
    <dbReference type="NCBI Taxonomy" id="700599"/>
    <lineage>
        <taxon>Bacteria</taxon>
        <taxon>Bacillati</taxon>
        <taxon>Actinomycetota</taxon>
        <taxon>Actinomycetes</taxon>
        <taxon>Kitasatosporales</taxon>
        <taxon>Streptomycetaceae</taxon>
        <taxon>Streptomyces</taxon>
    </lineage>
</organism>
<evidence type="ECO:0000256" key="2">
    <source>
        <dbReference type="RuleBase" id="RU361173"/>
    </source>
</evidence>
<sequence>MRSRSKLLVGACAAVVLAGAVPAVTAAAPSGTAASAATAKGPARGTDLGHETLGPRDGWGAYGAGTSGGASAAPQDVHTVTDRESLLAALGDVADDTPSIIYVKGTIDMNVDSRGAALTCDDFADPGYDLDSYLDAYDPETWGWDEEPSGPLEEARDRSYRNQSAHSVYSIPSNTTLVGLGKDARVLGGAMYVRGVSNVIIRNISFEAVEDCFPQWDPTDGQQGNWNSEYDAIWLHSSTNVWLDHNTYRGGGRPDTEHFGRPYMVYDGSVDITRGSDLVTVSYNHYVDYDKGMLVGGGDSHPEDPGKLRVTYHHNLFENVLQRSPRVRRGEVHVYNNVYTVNDRAAYPFEYAWGVGLESSIHAANNYFEGDIRPGTIARRFNGTDLHETGTYLNGFGKRHQVEVVAEHNALRPDGPLGTDVGWTPWLYEKIEPVAKATRDVQRNAGAGNLR</sequence>
<keyword evidence="2" id="KW-0964">Secreted</keyword>
<evidence type="ECO:0000256" key="3">
    <source>
        <dbReference type="SAM" id="MobiDB-lite"/>
    </source>
</evidence>
<accession>A0A7X6I0G8</accession>
<evidence type="ECO:0000256" key="1">
    <source>
        <dbReference type="ARBA" id="ARBA00023239"/>
    </source>
</evidence>
<evidence type="ECO:0000313" key="6">
    <source>
        <dbReference type="EMBL" id="NJQ07646.1"/>
    </source>
</evidence>